<evidence type="ECO:0000256" key="1">
    <source>
        <dbReference type="SAM" id="MobiDB-lite"/>
    </source>
</evidence>
<reference evidence="2" key="1">
    <citation type="journal article" date="2018" name="Nat. Commun.">
        <title>Diversity and evolution of the emerging Pandoraviridae family.</title>
        <authorList>
            <person name="Legendre M."/>
            <person name="Fabre E."/>
            <person name="Poirot O."/>
            <person name="Jeudy S."/>
            <person name="Lartigue A."/>
            <person name="Alempic J.M."/>
            <person name="Beucher L."/>
            <person name="Philippe N."/>
            <person name="Bertaux L."/>
            <person name="Christo-Foroux E."/>
            <person name="Labadie K."/>
            <person name="Coute Y."/>
            <person name="Abergel C."/>
            <person name="Claverie J.M."/>
        </authorList>
    </citation>
    <scope>NUCLEOTIDE SEQUENCE [LARGE SCALE GENOMIC DNA]</scope>
    <source>
        <strain evidence="2">Neocaledonia</strain>
    </source>
</reference>
<dbReference type="EMBL" id="MG011690">
    <property type="protein sequence ID" value="AVK76092.1"/>
    <property type="molecule type" value="Genomic_DNA"/>
</dbReference>
<protein>
    <submittedName>
        <fullName evidence="2">Uncharacterized protein</fullName>
    </submittedName>
</protein>
<feature type="region of interest" description="Disordered" evidence="1">
    <location>
        <begin position="42"/>
        <end position="69"/>
    </location>
</feature>
<sequence length="535" mass="58415">MGKNLRVVHLLLLWPSAGTKGTNALAQGVRRGDGRARCLWKPPRKKATTQSDTKRKTMKRTRQIDSDAEQAPVIARTARRRASALPRSVNRAARVCAQPMGAHADDVEAVVEAARFYGAPVPSPWSLDAQCDALEDAAGAPWSSAIEEWRAVRRRAQPSILATVPPGHRETPTSPPRQRYEEAVHPDMQYQIMRFLAEKRPRDALALASASTSQRSLLENVAASRLAVSHGFGLRRGTPTGTALDYARSIAALGATDSPAAIALAQALCLMQAFARFYFRDPVNLEVDMRAYYQARPHGELYRDAAREISILDSLGIIQSVEGRRVDPTLVHDWYMWLTAASDRDFAAAVRGSPLLDRWRTATGGAGRQPALTVPMAGISAKALAVGDVLVVGQAPPGRGNPQVIRELPKEKLAEILDTSTVRSMGVRISAGDVGVWMATGDRNALLPAVLASPEAKDAFNSYLDAQVAAEQRGRCLDFETATGLALPRFTSFFDVDFYVMRFGQWPLWNLWVTLRSPRLESLLASVGAWPPARA</sequence>
<dbReference type="RefSeq" id="YP_009482095.1">
    <property type="nucleotide sequence ID" value="NC_037666.1"/>
</dbReference>
<proteinExistence type="predicted"/>
<accession>A0A2U7UCG9</accession>
<gene>
    <name evidence="2" type="ORF">pneo_cds_485</name>
</gene>
<organism evidence="2">
    <name type="scientific">Pandoravirus neocaledonia</name>
    <dbReference type="NCBI Taxonomy" id="2107708"/>
    <lineage>
        <taxon>Viruses</taxon>
        <taxon>Pandoravirus</taxon>
    </lineage>
</organism>
<dbReference type="Proteomes" id="UP000249287">
    <property type="component" value="Segment"/>
</dbReference>
<dbReference type="KEGG" id="vg:36842805"/>
<name>A0A2U7UCG9_9VIRU</name>
<evidence type="ECO:0000313" key="2">
    <source>
        <dbReference type="EMBL" id="AVK76092.1"/>
    </source>
</evidence>
<dbReference type="GeneID" id="36842805"/>